<keyword evidence="7" id="KW-1185">Reference proteome</keyword>
<evidence type="ECO:0000313" key="6">
    <source>
        <dbReference type="EMBL" id="KAL1639392.1"/>
    </source>
</evidence>
<reference evidence="6 7" key="1">
    <citation type="journal article" date="2023" name="Plant Dis.">
        <title>First Report of Diplodia intermedia Causing Canker and Dieback Diseases on Apple Trees in Canada.</title>
        <authorList>
            <person name="Ellouze W."/>
            <person name="Ilyukhin E."/>
            <person name="Sulman M."/>
            <person name="Ali S."/>
        </authorList>
    </citation>
    <scope>NUCLEOTIDE SEQUENCE [LARGE SCALE GENOMIC DNA]</scope>
    <source>
        <strain evidence="6 7">M45-28</strain>
    </source>
</reference>
<evidence type="ECO:0000256" key="2">
    <source>
        <dbReference type="ARBA" id="ARBA00008954"/>
    </source>
</evidence>
<sequence>MAPPAATSPPPVEANVNTTSGLTKQSAAYVKLWLEKVRGGFAPFPVVLEKANNHILTDVDGKEYIDLITQFAVMNFGYSHPKIVQAVVDQVQKLPLVNTGYINPLYARFAERITAKFGFDSIATMLSGSEAVDAAIKTARKWAYVKKGIPPDEAWILTTDRCYHGITLTTMSLSNVIADNFGKHLPHVGPFAPTSKKLIEYGDLDVLRETFERDGHRIAAFMIEPIQGLSGTRIPPPGYLHAVQELCHAYSILFIVDEVQTGYGRTGTDLAYQHEPAVQPDLVTLGKAVTGGMYPMSVVMGKAHVMDVLAKYEIASTFGGSPVACAAALAALDVLEDERIAERAQRLGEVLTRCLEEGKPKYVLDHRGRGRGLFQTLVLDESRPGVSARRVAALAALRGVLVGCGGDRLRFSPPLTIPEEDLVRAARVVVQAIADVEGLGEFPGSEYLN</sequence>
<evidence type="ECO:0000256" key="5">
    <source>
        <dbReference type="RuleBase" id="RU365036"/>
    </source>
</evidence>
<keyword evidence="3 4" id="KW-0663">Pyridoxal phosphate</keyword>
<dbReference type="EC" id="2.6.1.13" evidence="5"/>
<dbReference type="InterPro" id="IPR049704">
    <property type="entry name" value="Aminotrans_3_PPA_site"/>
</dbReference>
<comment type="cofactor">
    <cofactor evidence="1 5">
        <name>pyridoxal 5'-phosphate</name>
        <dbReference type="ChEBI" id="CHEBI:597326"/>
    </cofactor>
</comment>
<name>A0ABR3TJ04_9PEZI</name>
<dbReference type="PANTHER" id="PTHR11986">
    <property type="entry name" value="AMINOTRANSFERASE CLASS III"/>
    <property type="match status" value="1"/>
</dbReference>
<dbReference type="InterPro" id="IPR015422">
    <property type="entry name" value="PyrdxlP-dep_Trfase_small"/>
</dbReference>
<evidence type="ECO:0000256" key="4">
    <source>
        <dbReference type="RuleBase" id="RU003560"/>
    </source>
</evidence>
<evidence type="ECO:0000313" key="7">
    <source>
        <dbReference type="Proteomes" id="UP001521184"/>
    </source>
</evidence>
<accession>A0ABR3TJ04</accession>
<dbReference type="PANTHER" id="PTHR11986:SF18">
    <property type="entry name" value="ORNITHINE AMINOTRANSFERASE, MITOCHONDRIAL"/>
    <property type="match status" value="1"/>
</dbReference>
<evidence type="ECO:0000256" key="1">
    <source>
        <dbReference type="ARBA" id="ARBA00001933"/>
    </source>
</evidence>
<dbReference type="Pfam" id="PF00202">
    <property type="entry name" value="Aminotran_3"/>
    <property type="match status" value="1"/>
</dbReference>
<dbReference type="InterPro" id="IPR005814">
    <property type="entry name" value="Aminotrans_3"/>
</dbReference>
<dbReference type="Gene3D" id="3.40.640.10">
    <property type="entry name" value="Type I PLP-dependent aspartate aminotransferase-like (Major domain)"/>
    <property type="match status" value="1"/>
</dbReference>
<organism evidence="6 7">
    <name type="scientific">Diplodia intermedia</name>
    <dbReference type="NCBI Taxonomy" id="856260"/>
    <lineage>
        <taxon>Eukaryota</taxon>
        <taxon>Fungi</taxon>
        <taxon>Dikarya</taxon>
        <taxon>Ascomycota</taxon>
        <taxon>Pezizomycotina</taxon>
        <taxon>Dothideomycetes</taxon>
        <taxon>Dothideomycetes incertae sedis</taxon>
        <taxon>Botryosphaeriales</taxon>
        <taxon>Botryosphaeriaceae</taxon>
        <taxon>Diplodia</taxon>
    </lineage>
</organism>
<dbReference type="Proteomes" id="UP001521184">
    <property type="component" value="Unassembled WGS sequence"/>
</dbReference>
<dbReference type="Gene3D" id="3.90.1150.10">
    <property type="entry name" value="Aspartate Aminotransferase, domain 1"/>
    <property type="match status" value="1"/>
</dbReference>
<keyword evidence="5" id="KW-0808">Transferase</keyword>
<comment type="pathway">
    <text evidence="5">Amino-acid biosynthesis; L-proline biosynthesis; L-glutamate 5-semialdehyde from L-ornithine: step 1/1.</text>
</comment>
<gene>
    <name evidence="6" type="ORF">SLS58_007973</name>
</gene>
<dbReference type="PIRSF" id="PIRSF000521">
    <property type="entry name" value="Transaminase_4ab_Lys_Orn"/>
    <property type="match status" value="1"/>
</dbReference>
<dbReference type="InterPro" id="IPR015424">
    <property type="entry name" value="PyrdxlP-dep_Trfase"/>
</dbReference>
<comment type="catalytic activity">
    <reaction evidence="5">
        <text>a 2-oxocarboxylate + L-ornithine = L-glutamate 5-semialdehyde + an L-alpha-amino acid</text>
        <dbReference type="Rhea" id="RHEA:13877"/>
        <dbReference type="ChEBI" id="CHEBI:35179"/>
        <dbReference type="ChEBI" id="CHEBI:46911"/>
        <dbReference type="ChEBI" id="CHEBI:58066"/>
        <dbReference type="ChEBI" id="CHEBI:59869"/>
        <dbReference type="EC" id="2.6.1.13"/>
    </reaction>
</comment>
<dbReference type="PROSITE" id="PS00600">
    <property type="entry name" value="AA_TRANSFER_CLASS_3"/>
    <property type="match status" value="1"/>
</dbReference>
<dbReference type="InterPro" id="IPR050103">
    <property type="entry name" value="Class-III_PLP-dep_AT"/>
</dbReference>
<keyword evidence="5" id="KW-0032">Aminotransferase</keyword>
<dbReference type="SUPFAM" id="SSF53383">
    <property type="entry name" value="PLP-dependent transferases"/>
    <property type="match status" value="1"/>
</dbReference>
<dbReference type="CDD" id="cd00610">
    <property type="entry name" value="OAT_like"/>
    <property type="match status" value="1"/>
</dbReference>
<protein>
    <recommendedName>
        <fullName evidence="5">Ornithine aminotransferase</fullName>
        <ecNumber evidence="5">2.6.1.13</ecNumber>
    </recommendedName>
</protein>
<comment type="similarity">
    <text evidence="2 4">Belongs to the class-III pyridoxal-phosphate-dependent aminotransferase family.</text>
</comment>
<comment type="caution">
    <text evidence="6">The sequence shown here is derived from an EMBL/GenBank/DDBJ whole genome shotgun (WGS) entry which is preliminary data.</text>
</comment>
<dbReference type="EMBL" id="JAKEKT020000064">
    <property type="protein sequence ID" value="KAL1639392.1"/>
    <property type="molecule type" value="Genomic_DNA"/>
</dbReference>
<proteinExistence type="inferred from homology"/>
<evidence type="ECO:0000256" key="3">
    <source>
        <dbReference type="ARBA" id="ARBA00022898"/>
    </source>
</evidence>
<dbReference type="InterPro" id="IPR015421">
    <property type="entry name" value="PyrdxlP-dep_Trfase_major"/>
</dbReference>